<dbReference type="InterPro" id="IPR051715">
    <property type="entry name" value="Intimin-Invasin_domain"/>
</dbReference>
<sequence>MLHRYHIVKDFLCGILLVLIVITSQAVQAVQQSTTPVHGRAPTSTLSVNNTQPKVGDVITITSAFNDADGDAESGTTYQWTLDGAAINGAIGPSHTLSLSDILVGSELNVTVIPQTDPSLTVPSEGLPVQLANPINIKWQRTIASLVWVESPSGAIANGQAVNTVRATVQYLDGTPAVGATVLFDADNQGGVSVSALSGIDGVATAYVTNVVAGVTHVTASIDDDSQSIDTLFVAGPADVVQAEVTQNNALANGIDDNNVLVWVEDSHGNSVVGETVNFTATNGVTLLATSGQTDSNGEVKISLTSGSAVSSEVTATTSNGVSATVSVEFFEEVQMTHILANGASFATTDGFPRTGFLGAEFQLVVGEDPAGNSAYHWSSDQSWASVDSSGNVRFSQEPTSANNRVTITAEHQGNGSTLSYQFTVNRWFRNNGFAIMGYSEAEAWCSSQGSGYAIPGYSQMTDRTPAIETGANRDANGRLWNEWGSMNRFSTNGWFAGNYWVGEFVSGGNARHYVYLGNGSLFSFPLDGRTYVTCSSSR</sequence>
<evidence type="ECO:0000313" key="5">
    <source>
        <dbReference type="Proteomes" id="UP000019030"/>
    </source>
</evidence>
<dbReference type="InterPro" id="IPR008964">
    <property type="entry name" value="Invasin/intimin_cell_adhesion"/>
</dbReference>
<comment type="similarity">
    <text evidence="1">Belongs to the intimin/invasin family.</text>
</comment>
<feature type="domain" description="Big-1" evidence="3">
    <location>
        <begin position="240"/>
        <end position="331"/>
    </location>
</feature>
<feature type="domain" description="Big-1" evidence="3">
    <location>
        <begin position="145"/>
        <end position="234"/>
    </location>
</feature>
<dbReference type="InterPro" id="IPR048658">
    <property type="entry name" value="Invasin_D4"/>
</dbReference>
<dbReference type="STRING" id="1441930.Z042_19435"/>
<dbReference type="Gene3D" id="2.60.40.2700">
    <property type="match status" value="1"/>
</dbReference>
<dbReference type="HOGENOM" id="CLU_631263_0_0_6"/>
<dbReference type="KEGG" id="sfo:Z042_19435"/>
<dbReference type="InterPro" id="IPR003344">
    <property type="entry name" value="Big_1_dom"/>
</dbReference>
<gene>
    <name evidence="4" type="ORF">Z042_19435</name>
</gene>
<dbReference type="InterPro" id="IPR016186">
    <property type="entry name" value="C-type_lectin-like/link_sf"/>
</dbReference>
<dbReference type="PANTHER" id="PTHR39576:SF2">
    <property type="entry name" value="ATTACHING AND EFFACING PROTEIN HOMOLOG-RELATED"/>
    <property type="match status" value="1"/>
</dbReference>
<dbReference type="EMBL" id="CP007044">
    <property type="protein sequence ID" value="AHG21536.1"/>
    <property type="molecule type" value="Genomic_DNA"/>
</dbReference>
<dbReference type="eggNOG" id="COG4932">
    <property type="taxonomic scope" value="Bacteria"/>
</dbReference>
<keyword evidence="2" id="KW-0732">Signal</keyword>
<dbReference type="Pfam" id="PF02369">
    <property type="entry name" value="Big_1"/>
    <property type="match status" value="2"/>
</dbReference>
<feature type="signal peptide" evidence="2">
    <location>
        <begin position="1"/>
        <end position="29"/>
    </location>
</feature>
<feature type="chain" id="PRO_5004792184" evidence="2">
    <location>
        <begin position="30"/>
        <end position="539"/>
    </location>
</feature>
<reference evidence="4 5" key="1">
    <citation type="submission" date="2014-01" db="EMBL/GenBank/DDBJ databases">
        <title>Isolation of Serratia multitudinisentens RB-25 from Ex-Landfill site.</title>
        <authorList>
            <person name="Robson E.H.J."/>
        </authorList>
    </citation>
    <scope>NUCLEOTIDE SEQUENCE [LARGE SCALE GENOMIC DNA]</scope>
    <source>
        <strain evidence="4 5">RB-25</strain>
    </source>
</reference>
<dbReference type="RefSeq" id="WP_024911462.1">
    <property type="nucleotide sequence ID" value="NZ_CP007044.2"/>
</dbReference>
<dbReference type="SMART" id="SM00634">
    <property type="entry name" value="BID_1"/>
    <property type="match status" value="2"/>
</dbReference>
<dbReference type="Gene3D" id="3.10.100.10">
    <property type="entry name" value="Mannose-Binding Protein A, subunit A"/>
    <property type="match status" value="1"/>
</dbReference>
<dbReference type="Gene3D" id="2.60.40.10">
    <property type="entry name" value="Immunoglobulins"/>
    <property type="match status" value="2"/>
</dbReference>
<dbReference type="GO" id="GO:0009279">
    <property type="term" value="C:cell outer membrane"/>
    <property type="evidence" value="ECO:0007669"/>
    <property type="project" value="TreeGrafter"/>
</dbReference>
<dbReference type="InterPro" id="IPR013783">
    <property type="entry name" value="Ig-like_fold"/>
</dbReference>
<evidence type="ECO:0000256" key="2">
    <source>
        <dbReference type="SAM" id="SignalP"/>
    </source>
</evidence>
<protein>
    <submittedName>
        <fullName evidence="4">Heme utilization protein</fullName>
    </submittedName>
</protein>
<evidence type="ECO:0000259" key="3">
    <source>
        <dbReference type="PROSITE" id="PS51127"/>
    </source>
</evidence>
<dbReference type="FunFam" id="2.60.40.10:FF:000182">
    <property type="entry name" value="Gamma intimin"/>
    <property type="match status" value="1"/>
</dbReference>
<proteinExistence type="inferred from homology"/>
<dbReference type="PANTHER" id="PTHR39576">
    <property type="entry name" value="ATTACHING AND EFFACING PROTEIN HOMOLOG-RELATED-RELATED"/>
    <property type="match status" value="1"/>
</dbReference>
<dbReference type="OrthoDB" id="7065811at2"/>
<dbReference type="PATRIC" id="fig|1441930.4.peg.3842"/>
<reference evidence="4 5" key="2">
    <citation type="submission" date="2015-03" db="EMBL/GenBank/DDBJ databases">
        <authorList>
            <person name="Chan K.-G."/>
        </authorList>
    </citation>
    <scope>NUCLEOTIDE SEQUENCE [LARGE SCALE GENOMIC DNA]</scope>
    <source>
        <strain evidence="4 5">RB-25</strain>
    </source>
</reference>
<dbReference type="SUPFAM" id="SSF49373">
    <property type="entry name" value="Invasin/intimin cell-adhesion fragments"/>
    <property type="match status" value="3"/>
</dbReference>
<name>W0LCT5_9GAMM</name>
<dbReference type="Proteomes" id="UP000019030">
    <property type="component" value="Chromosome"/>
</dbReference>
<dbReference type="Gene3D" id="2.60.40.1080">
    <property type="match status" value="1"/>
</dbReference>
<evidence type="ECO:0000313" key="4">
    <source>
        <dbReference type="EMBL" id="AHG21536.1"/>
    </source>
</evidence>
<dbReference type="AlphaFoldDB" id="W0LCT5"/>
<accession>W0LCT5</accession>
<evidence type="ECO:0000256" key="1">
    <source>
        <dbReference type="ARBA" id="ARBA00010116"/>
    </source>
</evidence>
<organism evidence="4 5">
    <name type="scientific">Chania multitudinisentens RB-25</name>
    <dbReference type="NCBI Taxonomy" id="1441930"/>
    <lineage>
        <taxon>Bacteria</taxon>
        <taxon>Pseudomonadati</taxon>
        <taxon>Pseudomonadota</taxon>
        <taxon>Gammaproteobacteria</taxon>
        <taxon>Enterobacterales</taxon>
        <taxon>Yersiniaceae</taxon>
        <taxon>Chania</taxon>
    </lineage>
</organism>
<keyword evidence="5" id="KW-1185">Reference proteome</keyword>
<dbReference type="Pfam" id="PF21764">
    <property type="entry name" value="Invasin_D4"/>
    <property type="match status" value="1"/>
</dbReference>
<dbReference type="PROSITE" id="PS51127">
    <property type="entry name" value="BIG1"/>
    <property type="match status" value="2"/>
</dbReference>